<feature type="transmembrane region" description="Helical" evidence="1">
    <location>
        <begin position="201"/>
        <end position="219"/>
    </location>
</feature>
<dbReference type="PATRIC" id="fig|571913.6.peg.232"/>
<dbReference type="GO" id="GO:0006508">
    <property type="term" value="P:proteolysis"/>
    <property type="evidence" value="ECO:0007669"/>
    <property type="project" value="UniProtKB-KW"/>
</dbReference>
<gene>
    <name evidence="3" type="ORF">VV02_01130</name>
</gene>
<dbReference type="KEGG" id="lmoi:VV02_01130"/>
<keyword evidence="1" id="KW-0812">Transmembrane</keyword>
<sequence>MPRTPLDRRTLQRETWLVLGVSLGASAIYAVLSIMRRLADNRPLNQQASQLNVSQAAQAWLDLLYQLADIALALVPVLLVFHLLRREMPSPASYLGLDRSRLKPDIALGAGLAALVGIPGLGLYLVARAAGLNTQVVASDLGDHWWSLPILVLSAVQNAVLEEVIMIGYLFTRWTQAGWRLPQILIVSALIRGSYHLYQGFGGFVGNIAMGLLLGLVYARTRRVLPLVITHALLDTVAFVGYALLHNHVSWL</sequence>
<dbReference type="InterPro" id="IPR003675">
    <property type="entry name" value="Rce1/LyrA-like_dom"/>
</dbReference>
<dbReference type="Pfam" id="PF02517">
    <property type="entry name" value="Rce1-like"/>
    <property type="match status" value="1"/>
</dbReference>
<accession>A0A0K1JP82</accession>
<evidence type="ECO:0000256" key="1">
    <source>
        <dbReference type="SAM" id="Phobius"/>
    </source>
</evidence>
<feature type="domain" description="CAAX prenyl protease 2/Lysostaphin resistance protein A-like" evidence="2">
    <location>
        <begin position="145"/>
        <end position="236"/>
    </location>
</feature>
<feature type="transmembrane region" description="Helical" evidence="1">
    <location>
        <begin position="224"/>
        <end position="245"/>
    </location>
</feature>
<feature type="transmembrane region" description="Helical" evidence="1">
    <location>
        <begin position="16"/>
        <end position="35"/>
    </location>
</feature>
<keyword evidence="1" id="KW-1133">Transmembrane helix</keyword>
<dbReference type="AlphaFoldDB" id="A0A0K1JP82"/>
<dbReference type="GO" id="GO:0004175">
    <property type="term" value="F:endopeptidase activity"/>
    <property type="evidence" value="ECO:0007669"/>
    <property type="project" value="UniProtKB-ARBA"/>
</dbReference>
<proteinExistence type="predicted"/>
<keyword evidence="4" id="KW-1185">Reference proteome</keyword>
<feature type="transmembrane region" description="Helical" evidence="1">
    <location>
        <begin position="105"/>
        <end position="126"/>
    </location>
</feature>
<dbReference type="GO" id="GO:0080120">
    <property type="term" value="P:CAAX-box protein maturation"/>
    <property type="evidence" value="ECO:0007669"/>
    <property type="project" value="UniProtKB-ARBA"/>
</dbReference>
<dbReference type="EMBL" id="CP011112">
    <property type="protein sequence ID" value="AKU18527.1"/>
    <property type="molecule type" value="Genomic_DNA"/>
</dbReference>
<keyword evidence="1" id="KW-0472">Membrane</keyword>
<dbReference type="Proteomes" id="UP000066480">
    <property type="component" value="Chromosome"/>
</dbReference>
<protein>
    <submittedName>
        <fullName evidence="3">CAAX protease</fullName>
    </submittedName>
</protein>
<feature type="transmembrane region" description="Helical" evidence="1">
    <location>
        <begin position="63"/>
        <end position="84"/>
    </location>
</feature>
<name>A0A0K1JP82_9MICO</name>
<keyword evidence="3" id="KW-0378">Hydrolase</keyword>
<evidence type="ECO:0000259" key="2">
    <source>
        <dbReference type="Pfam" id="PF02517"/>
    </source>
</evidence>
<evidence type="ECO:0000313" key="4">
    <source>
        <dbReference type="Proteomes" id="UP000066480"/>
    </source>
</evidence>
<reference evidence="3 4" key="1">
    <citation type="submission" date="2015-03" db="EMBL/GenBank/DDBJ databases">
        <title>Luteipulveratus halotolerans sp. nov., a novel actinobacterium (Dermacoccaceae) from Sarawak, Malaysia.</title>
        <authorList>
            <person name="Juboi H."/>
            <person name="Basik A."/>
            <person name="Shamsul S.S."/>
            <person name="Arnold P."/>
            <person name="Schmitt E.K."/>
            <person name="Sanglier J.-J."/>
            <person name="Yeo T."/>
        </authorList>
    </citation>
    <scope>NUCLEOTIDE SEQUENCE [LARGE SCALE GENOMIC DNA]</scope>
    <source>
        <strain evidence="3 4">MN07-A0370</strain>
    </source>
</reference>
<organism evidence="3 4">
    <name type="scientific">Luteipulveratus mongoliensis</name>
    <dbReference type="NCBI Taxonomy" id="571913"/>
    <lineage>
        <taxon>Bacteria</taxon>
        <taxon>Bacillati</taxon>
        <taxon>Actinomycetota</taxon>
        <taxon>Actinomycetes</taxon>
        <taxon>Micrococcales</taxon>
        <taxon>Dermacoccaceae</taxon>
        <taxon>Luteipulveratus</taxon>
    </lineage>
</organism>
<dbReference type="STRING" id="571913.VV02_01130"/>
<keyword evidence="3" id="KW-0645">Protease</keyword>
<evidence type="ECO:0000313" key="3">
    <source>
        <dbReference type="EMBL" id="AKU18527.1"/>
    </source>
</evidence>